<evidence type="ECO:0000256" key="2">
    <source>
        <dbReference type="ARBA" id="ARBA00022679"/>
    </source>
</evidence>
<keyword evidence="1" id="KW-0723">Serine/threonine-protein kinase</keyword>
<dbReference type="InterPro" id="IPR000719">
    <property type="entry name" value="Prot_kinase_dom"/>
</dbReference>
<evidence type="ECO:0000256" key="1">
    <source>
        <dbReference type="ARBA" id="ARBA00022527"/>
    </source>
</evidence>
<dbReference type="InterPro" id="IPR050205">
    <property type="entry name" value="CDPK_Ser/Thr_kinases"/>
</dbReference>
<dbReference type="GO" id="GO:0004674">
    <property type="term" value="F:protein serine/threonine kinase activity"/>
    <property type="evidence" value="ECO:0007669"/>
    <property type="project" value="UniProtKB-KW"/>
</dbReference>
<dbReference type="OrthoDB" id="9948461at2759"/>
<sequence length="87" mass="9782">MTMQFMIVESGSERQRNQSFMFDEGILALFGVGSPYYTVAEVLTQNYIVGSPYYIATEVLKQNYGPEVDVWSAGLILYILLSGIPLF</sequence>
<evidence type="ECO:0000256" key="4">
    <source>
        <dbReference type="ARBA" id="ARBA00022777"/>
    </source>
</evidence>
<keyword evidence="8" id="KW-1185">Reference proteome</keyword>
<dbReference type="EMBL" id="JADFTS010000004">
    <property type="protein sequence ID" value="KAF9610297.1"/>
    <property type="molecule type" value="Genomic_DNA"/>
</dbReference>
<dbReference type="Proteomes" id="UP000631114">
    <property type="component" value="Unassembled WGS sequence"/>
</dbReference>
<evidence type="ECO:0000313" key="8">
    <source>
        <dbReference type="Proteomes" id="UP000631114"/>
    </source>
</evidence>
<dbReference type="SUPFAM" id="SSF56112">
    <property type="entry name" value="Protein kinase-like (PK-like)"/>
    <property type="match status" value="1"/>
</dbReference>
<evidence type="ECO:0000259" key="6">
    <source>
        <dbReference type="PROSITE" id="PS50011"/>
    </source>
</evidence>
<reference evidence="7 8" key="1">
    <citation type="submission" date="2020-10" db="EMBL/GenBank/DDBJ databases">
        <title>The Coptis chinensis genome and diversification of protoberbering-type alkaloids.</title>
        <authorList>
            <person name="Wang B."/>
            <person name="Shu S."/>
            <person name="Song C."/>
            <person name="Liu Y."/>
        </authorList>
    </citation>
    <scope>NUCLEOTIDE SEQUENCE [LARGE SCALE GENOMIC DNA]</scope>
    <source>
        <strain evidence="7">HL-2020</strain>
        <tissue evidence="7">Leaf</tissue>
    </source>
</reference>
<dbReference type="InterPro" id="IPR011009">
    <property type="entry name" value="Kinase-like_dom_sf"/>
</dbReference>
<accession>A0A835LZ24</accession>
<dbReference type="PROSITE" id="PS50011">
    <property type="entry name" value="PROTEIN_KINASE_DOM"/>
    <property type="match status" value="1"/>
</dbReference>
<dbReference type="AlphaFoldDB" id="A0A835LZ24"/>
<keyword evidence="5" id="KW-0067">ATP-binding</keyword>
<feature type="domain" description="Protein kinase" evidence="6">
    <location>
        <begin position="1"/>
        <end position="87"/>
    </location>
</feature>
<dbReference type="Gene3D" id="1.10.510.10">
    <property type="entry name" value="Transferase(Phosphotransferase) domain 1"/>
    <property type="match status" value="1"/>
</dbReference>
<keyword evidence="4" id="KW-0418">Kinase</keyword>
<evidence type="ECO:0000256" key="5">
    <source>
        <dbReference type="ARBA" id="ARBA00022840"/>
    </source>
</evidence>
<evidence type="ECO:0000313" key="7">
    <source>
        <dbReference type="EMBL" id="KAF9610297.1"/>
    </source>
</evidence>
<evidence type="ECO:0000256" key="3">
    <source>
        <dbReference type="ARBA" id="ARBA00022741"/>
    </source>
</evidence>
<proteinExistence type="predicted"/>
<dbReference type="GO" id="GO:0005524">
    <property type="term" value="F:ATP binding"/>
    <property type="evidence" value="ECO:0007669"/>
    <property type="project" value="UniProtKB-KW"/>
</dbReference>
<name>A0A835LZ24_9MAGN</name>
<gene>
    <name evidence="7" type="ORF">IFM89_021967</name>
</gene>
<organism evidence="7 8">
    <name type="scientific">Coptis chinensis</name>
    <dbReference type="NCBI Taxonomy" id="261450"/>
    <lineage>
        <taxon>Eukaryota</taxon>
        <taxon>Viridiplantae</taxon>
        <taxon>Streptophyta</taxon>
        <taxon>Embryophyta</taxon>
        <taxon>Tracheophyta</taxon>
        <taxon>Spermatophyta</taxon>
        <taxon>Magnoliopsida</taxon>
        <taxon>Ranunculales</taxon>
        <taxon>Ranunculaceae</taxon>
        <taxon>Coptidoideae</taxon>
        <taxon>Coptis</taxon>
    </lineage>
</organism>
<dbReference type="Pfam" id="PF00069">
    <property type="entry name" value="Pkinase"/>
    <property type="match status" value="1"/>
</dbReference>
<keyword evidence="2" id="KW-0808">Transferase</keyword>
<dbReference type="PANTHER" id="PTHR24349">
    <property type="entry name" value="SERINE/THREONINE-PROTEIN KINASE"/>
    <property type="match status" value="1"/>
</dbReference>
<keyword evidence="3" id="KW-0547">Nucleotide-binding</keyword>
<protein>
    <recommendedName>
        <fullName evidence="6">Protein kinase domain-containing protein</fullName>
    </recommendedName>
</protein>
<comment type="caution">
    <text evidence="7">The sequence shown here is derived from an EMBL/GenBank/DDBJ whole genome shotgun (WGS) entry which is preliminary data.</text>
</comment>